<name>A0ABQ2TS90_STRBA</name>
<keyword evidence="2" id="KW-1185">Reference proteome</keyword>
<comment type="caution">
    <text evidence="1">The sequence shown here is derived from an EMBL/GenBank/DDBJ whole genome shotgun (WGS) entry which is preliminary data.</text>
</comment>
<reference evidence="2" key="1">
    <citation type="journal article" date="2019" name="Int. J. Syst. Evol. Microbiol.">
        <title>The Global Catalogue of Microorganisms (GCM) 10K type strain sequencing project: providing services to taxonomists for standard genome sequencing and annotation.</title>
        <authorList>
            <consortium name="The Broad Institute Genomics Platform"/>
            <consortium name="The Broad Institute Genome Sequencing Center for Infectious Disease"/>
            <person name="Wu L."/>
            <person name="Ma J."/>
        </authorList>
    </citation>
    <scope>NUCLEOTIDE SEQUENCE [LARGE SCALE GENOMIC DNA]</scope>
    <source>
        <strain evidence="2">JCM 4350</strain>
    </source>
</reference>
<evidence type="ECO:0000313" key="2">
    <source>
        <dbReference type="Proteomes" id="UP000659767"/>
    </source>
</evidence>
<sequence length="185" mass="20451">MLTQINSNRVTELRTVLDRSTVPVRHREDMSFAMTLGKQGLAPPWPTGLQQATDWQIRQTMNTLEQADVCVISPGVHAAVMAAPATLERADVTTLDREADIHAPTGFVVLVNRGGGLSDTVAFGWQFITQHQVLPTSTYPGVQLTTWAGRRGRLHEEVSTVLPVLRPQTADQPRDLCHVEHTDVR</sequence>
<organism evidence="1 2">
    <name type="scientific">Streptomyces badius</name>
    <dbReference type="NCBI Taxonomy" id="1941"/>
    <lineage>
        <taxon>Bacteria</taxon>
        <taxon>Bacillati</taxon>
        <taxon>Actinomycetota</taxon>
        <taxon>Actinomycetes</taxon>
        <taxon>Kitasatosporales</taxon>
        <taxon>Streptomycetaceae</taxon>
        <taxon>Streptomyces</taxon>
    </lineage>
</organism>
<dbReference type="Proteomes" id="UP000659767">
    <property type="component" value="Unassembled WGS sequence"/>
</dbReference>
<dbReference type="RefSeq" id="WP_199889861.1">
    <property type="nucleotide sequence ID" value="NZ_BMSZ01000032.1"/>
</dbReference>
<dbReference type="EMBL" id="BMSZ01000032">
    <property type="protein sequence ID" value="GGS82736.1"/>
    <property type="molecule type" value="Genomic_DNA"/>
</dbReference>
<gene>
    <name evidence="1" type="ORF">GCM10010253_66670</name>
</gene>
<proteinExistence type="predicted"/>
<evidence type="ECO:0000313" key="1">
    <source>
        <dbReference type="EMBL" id="GGS82736.1"/>
    </source>
</evidence>
<accession>A0ABQ2TS90</accession>
<protein>
    <submittedName>
        <fullName evidence="1">Uncharacterized protein</fullName>
    </submittedName>
</protein>